<feature type="coiled-coil region" evidence="1">
    <location>
        <begin position="90"/>
        <end position="124"/>
    </location>
</feature>
<protein>
    <submittedName>
        <fullName evidence="4">Uncharacterized protein</fullName>
    </submittedName>
</protein>
<evidence type="ECO:0000256" key="1">
    <source>
        <dbReference type="SAM" id="Coils"/>
    </source>
</evidence>
<evidence type="ECO:0000313" key="5">
    <source>
        <dbReference type="Proteomes" id="UP000006906"/>
    </source>
</evidence>
<keyword evidence="3" id="KW-1133">Transmembrane helix</keyword>
<feature type="compositionally biased region" description="Gly residues" evidence="2">
    <location>
        <begin position="178"/>
        <end position="188"/>
    </location>
</feature>
<dbReference type="KEGG" id="cre:CHLRE_06g249850v5"/>
<dbReference type="Gramene" id="PNW81515">
    <property type="protein sequence ID" value="PNW81515"/>
    <property type="gene ID" value="CHLRE_06g249850v5"/>
</dbReference>
<sequence>MSSFATNPLFQQENAVHASLANGIPPAGGPGHGREPSWQDGRARKEHEVTALLDSIRSNRGDPMYSAFAAHMDNLYQVFKELHEQDQLEIRQLLGALEVQRAEAQKLASEANSARHALQVAERDREASAVAAAAAMAAARATGATGPSSRSRVEMASVGVQMDGDGDADVNSRVVGRGVAGGGGGGSGRPERGRVRLAGGPGGGALEEDGDSSASPPRALQALGSRRTRMWNTGGGSGSKASSVMGSPSGRKWSRPAYILFLPYHLHPGHPMWRFYATWLESWSTRRTMWLALAWLLVFLLAVGLLVGLLVPWDNLSKTTMSEPAVANSSSSGATVTLSLNRAGLVYYVVVPEAATSGGPSAAAATSSSSGRRRRHLDESASYASGGWWAEHVEAGLGTRRDYDQWDGAEERVQGRGGDGPLIAQLGRHSGGGPHYLNRRQLRGQHPPSHEHQLHPALLPQQPYHMWPHSMGRRRGRSLAESSSLRRLDLRSLEPNDLVAVAADGGDDSPLLPYAVACGVVDISSKNTNYSITLAGRPELLPVSLTSTGAAVTFAATYNSSAATELAERLAAAASSTAAAMAAECVSNFGLQLNETSALPSWSGARFRTRRCQRCPRLLPGTSYVVLLLGDGGRRTGVQMVRFETSSVAL</sequence>
<evidence type="ECO:0000256" key="2">
    <source>
        <dbReference type="SAM" id="MobiDB-lite"/>
    </source>
</evidence>
<feature type="transmembrane region" description="Helical" evidence="3">
    <location>
        <begin position="290"/>
        <end position="313"/>
    </location>
</feature>
<organism evidence="4 5">
    <name type="scientific">Chlamydomonas reinhardtii</name>
    <name type="common">Chlamydomonas smithii</name>
    <dbReference type="NCBI Taxonomy" id="3055"/>
    <lineage>
        <taxon>Eukaryota</taxon>
        <taxon>Viridiplantae</taxon>
        <taxon>Chlorophyta</taxon>
        <taxon>core chlorophytes</taxon>
        <taxon>Chlorophyceae</taxon>
        <taxon>CS clade</taxon>
        <taxon>Chlamydomonadales</taxon>
        <taxon>Chlamydomonadaceae</taxon>
        <taxon>Chlamydomonas</taxon>
    </lineage>
</organism>
<proteinExistence type="predicted"/>
<evidence type="ECO:0000313" key="4">
    <source>
        <dbReference type="EMBL" id="PNW81515.1"/>
    </source>
</evidence>
<evidence type="ECO:0000256" key="3">
    <source>
        <dbReference type="SAM" id="Phobius"/>
    </source>
</evidence>
<dbReference type="AlphaFoldDB" id="A0A2K3DLV3"/>
<dbReference type="ExpressionAtlas" id="A0A2K3DLV3">
    <property type="expression patterns" value="baseline and differential"/>
</dbReference>
<reference evidence="4 5" key="1">
    <citation type="journal article" date="2007" name="Science">
        <title>The Chlamydomonas genome reveals the evolution of key animal and plant functions.</title>
        <authorList>
            <person name="Merchant S.S."/>
            <person name="Prochnik S.E."/>
            <person name="Vallon O."/>
            <person name="Harris E.H."/>
            <person name="Karpowicz S.J."/>
            <person name="Witman G.B."/>
            <person name="Terry A."/>
            <person name="Salamov A."/>
            <person name="Fritz-Laylin L.K."/>
            <person name="Marechal-Drouard L."/>
            <person name="Marshall W.F."/>
            <person name="Qu L.H."/>
            <person name="Nelson D.R."/>
            <person name="Sanderfoot A.A."/>
            <person name="Spalding M.H."/>
            <person name="Kapitonov V.V."/>
            <person name="Ren Q."/>
            <person name="Ferris P."/>
            <person name="Lindquist E."/>
            <person name="Shapiro H."/>
            <person name="Lucas S.M."/>
            <person name="Grimwood J."/>
            <person name="Schmutz J."/>
            <person name="Cardol P."/>
            <person name="Cerutti H."/>
            <person name="Chanfreau G."/>
            <person name="Chen C.L."/>
            <person name="Cognat V."/>
            <person name="Croft M.T."/>
            <person name="Dent R."/>
            <person name="Dutcher S."/>
            <person name="Fernandez E."/>
            <person name="Fukuzawa H."/>
            <person name="Gonzalez-Ballester D."/>
            <person name="Gonzalez-Halphen D."/>
            <person name="Hallmann A."/>
            <person name="Hanikenne M."/>
            <person name="Hippler M."/>
            <person name="Inwood W."/>
            <person name="Jabbari K."/>
            <person name="Kalanon M."/>
            <person name="Kuras R."/>
            <person name="Lefebvre P.A."/>
            <person name="Lemaire S.D."/>
            <person name="Lobanov A.V."/>
            <person name="Lohr M."/>
            <person name="Manuell A."/>
            <person name="Meier I."/>
            <person name="Mets L."/>
            <person name="Mittag M."/>
            <person name="Mittelmeier T."/>
            <person name="Moroney J.V."/>
            <person name="Moseley J."/>
            <person name="Napoli C."/>
            <person name="Nedelcu A.M."/>
            <person name="Niyogi K."/>
            <person name="Novoselov S.V."/>
            <person name="Paulsen I.T."/>
            <person name="Pazour G."/>
            <person name="Purton S."/>
            <person name="Ral J.P."/>
            <person name="Riano-Pachon D.M."/>
            <person name="Riekhof W."/>
            <person name="Rymarquis L."/>
            <person name="Schroda M."/>
            <person name="Stern D."/>
            <person name="Umen J."/>
            <person name="Willows R."/>
            <person name="Wilson N."/>
            <person name="Zimmer S.L."/>
            <person name="Allmer J."/>
            <person name="Balk J."/>
            <person name="Bisova K."/>
            <person name="Chen C.J."/>
            <person name="Elias M."/>
            <person name="Gendler K."/>
            <person name="Hauser C."/>
            <person name="Lamb M.R."/>
            <person name="Ledford H."/>
            <person name="Long J.C."/>
            <person name="Minagawa J."/>
            <person name="Page M.D."/>
            <person name="Pan J."/>
            <person name="Pootakham W."/>
            <person name="Roje S."/>
            <person name="Rose A."/>
            <person name="Stahlberg E."/>
            <person name="Terauchi A.M."/>
            <person name="Yang P."/>
            <person name="Ball S."/>
            <person name="Bowler C."/>
            <person name="Dieckmann C.L."/>
            <person name="Gladyshev V.N."/>
            <person name="Green P."/>
            <person name="Jorgensen R."/>
            <person name="Mayfield S."/>
            <person name="Mueller-Roeber B."/>
            <person name="Rajamani S."/>
            <person name="Sayre R.T."/>
            <person name="Brokstein P."/>
            <person name="Dubchak I."/>
            <person name="Goodstein D."/>
            <person name="Hornick L."/>
            <person name="Huang Y.W."/>
            <person name="Jhaveri J."/>
            <person name="Luo Y."/>
            <person name="Martinez D."/>
            <person name="Ngau W.C."/>
            <person name="Otillar B."/>
            <person name="Poliakov A."/>
            <person name="Porter A."/>
            <person name="Szajkowski L."/>
            <person name="Werner G."/>
            <person name="Zhou K."/>
            <person name="Grigoriev I.V."/>
            <person name="Rokhsar D.S."/>
            <person name="Grossman A.R."/>
        </authorList>
    </citation>
    <scope>NUCLEOTIDE SEQUENCE [LARGE SCALE GENOMIC DNA]</scope>
    <source>
        <strain evidence="5">CC-503</strain>
    </source>
</reference>
<dbReference type="Proteomes" id="UP000006906">
    <property type="component" value="Chromosome 6"/>
</dbReference>
<name>A0A2K3DLV3_CHLRE</name>
<gene>
    <name evidence="4" type="ORF">CHLRE_06g249850v5</name>
</gene>
<keyword evidence="5" id="KW-1185">Reference proteome</keyword>
<feature type="region of interest" description="Disordered" evidence="2">
    <location>
        <begin position="161"/>
        <end position="248"/>
    </location>
</feature>
<accession>A0A2K3DLV3</accession>
<keyword evidence="3" id="KW-0812">Transmembrane</keyword>
<feature type="compositionally biased region" description="Low complexity" evidence="2">
    <location>
        <begin position="357"/>
        <end position="370"/>
    </location>
</feature>
<feature type="compositionally biased region" description="Basic and acidic residues" evidence="2">
    <location>
        <begin position="32"/>
        <end position="44"/>
    </location>
</feature>
<keyword evidence="3" id="KW-0472">Membrane</keyword>
<dbReference type="EMBL" id="CM008967">
    <property type="protein sequence ID" value="PNW81515.1"/>
    <property type="molecule type" value="Genomic_DNA"/>
</dbReference>
<keyword evidence="1" id="KW-0175">Coiled coil</keyword>
<feature type="region of interest" description="Disordered" evidence="2">
    <location>
        <begin position="357"/>
        <end position="376"/>
    </location>
</feature>
<feature type="region of interest" description="Disordered" evidence="2">
    <location>
        <begin position="20"/>
        <end position="44"/>
    </location>
</feature>
<dbReference type="RefSeq" id="XP_042923286.1">
    <property type="nucleotide sequence ID" value="XM_043062580.1"/>
</dbReference>
<dbReference type="OrthoDB" id="537085at2759"/>
<dbReference type="GeneID" id="5722225"/>
<dbReference type="InParanoid" id="A0A2K3DLV3"/>